<dbReference type="Proteomes" id="UP000026714">
    <property type="component" value="Unassembled WGS sequence"/>
</dbReference>
<comment type="caution">
    <text evidence="1">The sequence shown here is derived from an EMBL/GenBank/DDBJ whole genome shotgun (WGS) entry which is preliminary data.</text>
</comment>
<dbReference type="eggNOG" id="ENOG50310W8">
    <property type="taxonomic scope" value="Bacteria"/>
</dbReference>
<dbReference type="STRING" id="34103.SAMN05421778_10143"/>
<keyword evidence="2" id="KW-1185">Reference proteome</keyword>
<proteinExistence type="predicted"/>
<evidence type="ECO:0008006" key="3">
    <source>
        <dbReference type="Google" id="ProtNLM"/>
    </source>
</evidence>
<dbReference type="RefSeq" id="WP_037485791.1">
    <property type="nucleotide sequence ID" value="NZ_AZRA01000139.1"/>
</dbReference>
<organism evidence="1 2">
    <name type="scientific">Sphaerotilus natans subsp. natans DSM 6575</name>
    <dbReference type="NCBI Taxonomy" id="1286631"/>
    <lineage>
        <taxon>Bacteria</taxon>
        <taxon>Pseudomonadati</taxon>
        <taxon>Pseudomonadota</taxon>
        <taxon>Betaproteobacteria</taxon>
        <taxon>Burkholderiales</taxon>
        <taxon>Sphaerotilaceae</taxon>
        <taxon>Sphaerotilus</taxon>
    </lineage>
</organism>
<sequence>MPAPALPNLLLVEGTSDQLFFQALCRTLGLDTRTMVKVAPPRELQASAFNTKQGVLNHLPVLLRQLNDGQLKHLGVVVDADSPPDGGFPATLARITQDLAGFGYGLKPEHPHSAGLLFAHDDGLPDIGAWVMPDNRGDGTLEDWVRRSLHEGEQPLFDHACAVVNALPQPHRFRPTQRAKAEMATWLAWQSRPGFGVDQVITAGLLDPDGPDGRPLRDWLLTIFPASDQPAPRP</sequence>
<evidence type="ECO:0000313" key="1">
    <source>
        <dbReference type="EMBL" id="KDB50429.1"/>
    </source>
</evidence>
<protein>
    <recommendedName>
        <fullName evidence="3">DUF4276 family protein</fullName>
    </recommendedName>
</protein>
<accession>A0A059KGT8</accession>
<name>A0A059KGT8_9BURK</name>
<reference evidence="1 2" key="1">
    <citation type="journal article" date="2014" name="FEMS Microbiol. Ecol.">
        <title>Sphaerotilus natans encrusted with nanoball-shaped Fe(III) oxide minerals formed by nitrate-reducing mixotrophic Fe(II) oxidation.</title>
        <authorList>
            <person name="Park S."/>
            <person name="Kim D.H."/>
            <person name="Lee J.H."/>
            <person name="Hur H.G."/>
        </authorList>
    </citation>
    <scope>NUCLEOTIDE SEQUENCE [LARGE SCALE GENOMIC DNA]</scope>
    <source>
        <strain evidence="1 2">DSM 6575</strain>
    </source>
</reference>
<dbReference type="EMBL" id="AZRA01000139">
    <property type="protein sequence ID" value="KDB50429.1"/>
    <property type="molecule type" value="Genomic_DNA"/>
</dbReference>
<evidence type="ECO:0000313" key="2">
    <source>
        <dbReference type="Proteomes" id="UP000026714"/>
    </source>
</evidence>
<dbReference type="Pfam" id="PF11536">
    <property type="entry name" value="DUF3226"/>
    <property type="match status" value="1"/>
</dbReference>
<dbReference type="InterPro" id="IPR024508">
    <property type="entry name" value="DUF3226"/>
</dbReference>
<dbReference type="AlphaFoldDB" id="A0A059KGT8"/>
<gene>
    <name evidence="1" type="ORF">X805_39460</name>
</gene>